<evidence type="ECO:0000313" key="2">
    <source>
        <dbReference type="EMBL" id="CAI5729502.1"/>
    </source>
</evidence>
<keyword evidence="3" id="KW-1185">Reference proteome</keyword>
<feature type="region of interest" description="Disordered" evidence="1">
    <location>
        <begin position="17"/>
        <end position="45"/>
    </location>
</feature>
<evidence type="ECO:0000256" key="1">
    <source>
        <dbReference type="SAM" id="MobiDB-lite"/>
    </source>
</evidence>
<name>A0AAV0TY10_9STRA</name>
<dbReference type="EMBL" id="CANTFM010000766">
    <property type="protein sequence ID" value="CAI5729502.1"/>
    <property type="molecule type" value="Genomic_DNA"/>
</dbReference>
<feature type="compositionally biased region" description="Low complexity" evidence="1">
    <location>
        <begin position="22"/>
        <end position="33"/>
    </location>
</feature>
<proteinExistence type="predicted"/>
<reference evidence="2" key="1">
    <citation type="submission" date="2022-12" db="EMBL/GenBank/DDBJ databases">
        <authorList>
            <person name="Webb A."/>
        </authorList>
    </citation>
    <scope>NUCLEOTIDE SEQUENCE</scope>
    <source>
        <strain evidence="2">Pd1</strain>
    </source>
</reference>
<organism evidence="2 3">
    <name type="scientific">Peronospora destructor</name>
    <dbReference type="NCBI Taxonomy" id="86335"/>
    <lineage>
        <taxon>Eukaryota</taxon>
        <taxon>Sar</taxon>
        <taxon>Stramenopiles</taxon>
        <taxon>Oomycota</taxon>
        <taxon>Peronosporomycetes</taxon>
        <taxon>Peronosporales</taxon>
        <taxon>Peronosporaceae</taxon>
        <taxon>Peronospora</taxon>
    </lineage>
</organism>
<dbReference type="Proteomes" id="UP001162029">
    <property type="component" value="Unassembled WGS sequence"/>
</dbReference>
<sequence length="100" mass="11045">MERVLETLTRLETRMDTMERASVSVSKGSPVSPRMQHTQPGRRANGRNVAQAAFAGSEFRRAIDGSSALRAHANGDRRAVRYGTVWSWEFLPARRSTGAG</sequence>
<gene>
    <name evidence="2" type="ORF">PDE001_LOCUS4268</name>
</gene>
<protein>
    <submittedName>
        <fullName evidence="2">Uncharacterized protein</fullName>
    </submittedName>
</protein>
<dbReference type="AlphaFoldDB" id="A0AAV0TY10"/>
<accession>A0AAV0TY10</accession>
<evidence type="ECO:0000313" key="3">
    <source>
        <dbReference type="Proteomes" id="UP001162029"/>
    </source>
</evidence>
<comment type="caution">
    <text evidence="2">The sequence shown here is derived from an EMBL/GenBank/DDBJ whole genome shotgun (WGS) entry which is preliminary data.</text>
</comment>